<proteinExistence type="predicted"/>
<accession>A0A6J5KID2</accession>
<dbReference type="SUPFAM" id="SSF141658">
    <property type="entry name" value="Bacteriophage trimeric proteins domain"/>
    <property type="match status" value="1"/>
</dbReference>
<reference evidence="2" key="1">
    <citation type="submission" date="2020-04" db="EMBL/GenBank/DDBJ databases">
        <authorList>
            <person name="Chiriac C."/>
            <person name="Salcher M."/>
            <person name="Ghai R."/>
            <person name="Kavagutti S V."/>
        </authorList>
    </citation>
    <scope>NUCLEOTIDE SEQUENCE</scope>
</reference>
<name>A0A6J5KID2_9CAUD</name>
<sequence>MTQALPAKTALTASTISEGAFKAALDQLNDYLSGLLGSDGNPLTARGVLGVPNPYGTFFKADPSTVGFVKTAAGTASIKAGTFIFVGSTLVSFAAQTAITMPTLTAGTDYAIWVKDDATIQATASFTSAPGSGNWRKIGGFHYAPGDNAAGTSGGNTTPQINAYSFWDLNFKPECPDPRGMTLVANSFWSDIYLLGVDHLTNGSSKYNVTMADGASPPKIPTLFGGSGTNAYSEFNRWEAGEVIRSWGKRLPHYDEFAALAYGTTEAASIGSDQNSTIWNAAYVSRWGCNQVSGVLQQWGADFGGGAAAAGWTNNTIGRGQTYQLPNAVVFGGDWATGANAGSRCSNWNNSPTLSNNGLGARGVCDHLQLG</sequence>
<protein>
    <submittedName>
        <fullName evidence="2">Major tropism determinant</fullName>
    </submittedName>
</protein>
<organism evidence="2">
    <name type="scientific">uncultured Caudovirales phage</name>
    <dbReference type="NCBI Taxonomy" id="2100421"/>
    <lineage>
        <taxon>Viruses</taxon>
        <taxon>Duplodnaviria</taxon>
        <taxon>Heunggongvirae</taxon>
        <taxon>Uroviricota</taxon>
        <taxon>Caudoviricetes</taxon>
        <taxon>Peduoviridae</taxon>
        <taxon>Maltschvirus</taxon>
        <taxon>Maltschvirus maltsch</taxon>
    </lineage>
</organism>
<evidence type="ECO:0000259" key="1">
    <source>
        <dbReference type="Pfam" id="PF21916"/>
    </source>
</evidence>
<feature type="domain" description="Major tropism determinant second" evidence="1">
    <location>
        <begin position="68"/>
        <end position="168"/>
    </location>
</feature>
<dbReference type="SUPFAM" id="SSF56436">
    <property type="entry name" value="C-type lectin-like"/>
    <property type="match status" value="1"/>
</dbReference>
<dbReference type="Gene3D" id="2.80.20.10">
    <property type="entry name" value="Tail fiber receptor-binding protein"/>
    <property type="match status" value="1"/>
</dbReference>
<dbReference type="InterPro" id="IPR042095">
    <property type="entry name" value="SUMF_sf"/>
</dbReference>
<dbReference type="Pfam" id="PF21916">
    <property type="entry name" value="mtd_2nd"/>
    <property type="match status" value="1"/>
</dbReference>
<dbReference type="EMBL" id="LR796145">
    <property type="protein sequence ID" value="CAB4121301.1"/>
    <property type="molecule type" value="Genomic_DNA"/>
</dbReference>
<dbReference type="InterPro" id="IPR054114">
    <property type="entry name" value="Mtd_2nd"/>
</dbReference>
<dbReference type="InterPro" id="IPR016187">
    <property type="entry name" value="CTDL_fold"/>
</dbReference>
<evidence type="ECO:0000313" key="2">
    <source>
        <dbReference type="EMBL" id="CAB4121301.1"/>
    </source>
</evidence>
<gene>
    <name evidence="2" type="ORF">UFOVP13_2</name>
</gene>
<dbReference type="Gene3D" id="3.90.1580.10">
    <property type="entry name" value="paralog of FGE (formylglycine-generating enzyme)"/>
    <property type="match status" value="1"/>
</dbReference>